<evidence type="ECO:0000313" key="2">
    <source>
        <dbReference type="Proteomes" id="UP000320672"/>
    </source>
</evidence>
<protein>
    <submittedName>
        <fullName evidence="1">Uncharacterized protein</fullName>
    </submittedName>
</protein>
<organism evidence="1 2">
    <name type="scientific">Roseimaritima multifibrata</name>
    <dbReference type="NCBI Taxonomy" id="1930274"/>
    <lineage>
        <taxon>Bacteria</taxon>
        <taxon>Pseudomonadati</taxon>
        <taxon>Planctomycetota</taxon>
        <taxon>Planctomycetia</taxon>
        <taxon>Pirellulales</taxon>
        <taxon>Pirellulaceae</taxon>
        <taxon>Roseimaritima</taxon>
    </lineage>
</organism>
<sequence length="102" mass="11920">MIHYRCDRCKRDCNCQQDTCYEVHFEARPVVQAEIAFTEEGRDHLLELHELLGDIESREAELLAATQTTTSNQFQLCPECYKQFLQNPLGQNARRLLRFSAN</sequence>
<dbReference type="KEGG" id="rml:FF011L_13680"/>
<evidence type="ECO:0000313" key="1">
    <source>
        <dbReference type="EMBL" id="QDS92621.1"/>
    </source>
</evidence>
<dbReference type="Proteomes" id="UP000320672">
    <property type="component" value="Chromosome"/>
</dbReference>
<proteinExistence type="predicted"/>
<gene>
    <name evidence="1" type="ORF">FF011L_13680</name>
</gene>
<dbReference type="OrthoDB" id="285275at2"/>
<dbReference type="RefSeq" id="WP_145350848.1">
    <property type="nucleotide sequence ID" value="NZ_CP036262.1"/>
</dbReference>
<reference evidence="1 2" key="1">
    <citation type="submission" date="2019-02" db="EMBL/GenBank/DDBJ databases">
        <title>Deep-cultivation of Planctomycetes and their phenomic and genomic characterization uncovers novel biology.</title>
        <authorList>
            <person name="Wiegand S."/>
            <person name="Jogler M."/>
            <person name="Boedeker C."/>
            <person name="Pinto D."/>
            <person name="Vollmers J."/>
            <person name="Rivas-Marin E."/>
            <person name="Kohn T."/>
            <person name="Peeters S.H."/>
            <person name="Heuer A."/>
            <person name="Rast P."/>
            <person name="Oberbeckmann S."/>
            <person name="Bunk B."/>
            <person name="Jeske O."/>
            <person name="Meyerdierks A."/>
            <person name="Storesund J.E."/>
            <person name="Kallscheuer N."/>
            <person name="Luecker S."/>
            <person name="Lage O.M."/>
            <person name="Pohl T."/>
            <person name="Merkel B.J."/>
            <person name="Hornburger P."/>
            <person name="Mueller R.-W."/>
            <person name="Bruemmer F."/>
            <person name="Labrenz M."/>
            <person name="Spormann A.M."/>
            <person name="Op den Camp H."/>
            <person name="Overmann J."/>
            <person name="Amann R."/>
            <person name="Jetten M.S.M."/>
            <person name="Mascher T."/>
            <person name="Medema M.H."/>
            <person name="Devos D.P."/>
            <person name="Kaster A.-K."/>
            <person name="Ovreas L."/>
            <person name="Rohde M."/>
            <person name="Galperin M.Y."/>
            <person name="Jogler C."/>
        </authorList>
    </citation>
    <scope>NUCLEOTIDE SEQUENCE [LARGE SCALE GENOMIC DNA]</scope>
    <source>
        <strain evidence="1 2">FF011L</strain>
    </source>
</reference>
<accession>A0A517MCL6</accession>
<keyword evidence="2" id="KW-1185">Reference proteome</keyword>
<dbReference type="EMBL" id="CP036262">
    <property type="protein sequence ID" value="QDS92621.1"/>
    <property type="molecule type" value="Genomic_DNA"/>
</dbReference>
<dbReference type="AlphaFoldDB" id="A0A517MCL6"/>
<name>A0A517MCL6_9BACT</name>